<dbReference type="InterPro" id="IPR017871">
    <property type="entry name" value="ABC_transporter-like_CS"/>
</dbReference>
<keyword evidence="3" id="KW-0547">Nucleotide-binding</keyword>
<dbReference type="GO" id="GO:0005524">
    <property type="term" value="F:ATP binding"/>
    <property type="evidence" value="ECO:0007669"/>
    <property type="project" value="UniProtKB-KW"/>
</dbReference>
<dbReference type="PANTHER" id="PTHR24221">
    <property type="entry name" value="ATP-BINDING CASSETTE SUB-FAMILY B"/>
    <property type="match status" value="1"/>
</dbReference>
<evidence type="ECO:0000313" key="11">
    <source>
        <dbReference type="Proteomes" id="UP000709466"/>
    </source>
</evidence>
<keyword evidence="6 7" id="KW-0472">Membrane</keyword>
<evidence type="ECO:0000313" key="10">
    <source>
        <dbReference type="EMBL" id="NIY71465.1"/>
    </source>
</evidence>
<comment type="caution">
    <text evidence="10">The sequence shown here is derived from an EMBL/GenBank/DDBJ whole genome shotgun (WGS) entry which is preliminary data.</text>
</comment>
<feature type="transmembrane region" description="Helical" evidence="7">
    <location>
        <begin position="257"/>
        <end position="279"/>
    </location>
</feature>
<evidence type="ECO:0000256" key="2">
    <source>
        <dbReference type="ARBA" id="ARBA00022692"/>
    </source>
</evidence>
<dbReference type="InterPro" id="IPR039421">
    <property type="entry name" value="Type_1_exporter"/>
</dbReference>
<dbReference type="PROSITE" id="PS50893">
    <property type="entry name" value="ABC_TRANSPORTER_2"/>
    <property type="match status" value="1"/>
</dbReference>
<dbReference type="InterPro" id="IPR003439">
    <property type="entry name" value="ABC_transporter-like_ATP-bd"/>
</dbReference>
<evidence type="ECO:0000256" key="5">
    <source>
        <dbReference type="ARBA" id="ARBA00022989"/>
    </source>
</evidence>
<dbReference type="Gene3D" id="3.40.50.300">
    <property type="entry name" value="P-loop containing nucleotide triphosphate hydrolases"/>
    <property type="match status" value="1"/>
</dbReference>
<feature type="transmembrane region" description="Helical" evidence="7">
    <location>
        <begin position="155"/>
        <end position="172"/>
    </location>
</feature>
<dbReference type="PANTHER" id="PTHR24221:SF203">
    <property type="entry name" value="ATP-BINDING_PERMEASE FUSION ABC TRANSPORTER-RELATED"/>
    <property type="match status" value="1"/>
</dbReference>
<organism evidence="10 11">
    <name type="scientific">Marivivens donghaensis</name>
    <dbReference type="NCBI Taxonomy" id="1699413"/>
    <lineage>
        <taxon>Bacteria</taxon>
        <taxon>Pseudomonadati</taxon>
        <taxon>Pseudomonadota</taxon>
        <taxon>Alphaproteobacteria</taxon>
        <taxon>Rhodobacterales</taxon>
        <taxon>Paracoccaceae</taxon>
        <taxon>Marivivens group</taxon>
        <taxon>Marivivens</taxon>
    </lineage>
</organism>
<dbReference type="Pfam" id="PF00005">
    <property type="entry name" value="ABC_tran"/>
    <property type="match status" value="1"/>
</dbReference>
<keyword evidence="4 10" id="KW-0067">ATP-binding</keyword>
<accession>A0ABX0VU02</accession>
<keyword evidence="2 7" id="KW-0812">Transmembrane</keyword>
<dbReference type="Pfam" id="PF00664">
    <property type="entry name" value="ABC_membrane"/>
    <property type="match status" value="1"/>
</dbReference>
<dbReference type="SUPFAM" id="SSF52540">
    <property type="entry name" value="P-loop containing nucleoside triphosphate hydrolases"/>
    <property type="match status" value="1"/>
</dbReference>
<dbReference type="InterPro" id="IPR003593">
    <property type="entry name" value="AAA+_ATPase"/>
</dbReference>
<name>A0ABX0VU02_9RHOB</name>
<reference evidence="10 11" key="1">
    <citation type="submission" date="2020-03" db="EMBL/GenBank/DDBJ databases">
        <title>Bacterial isolates of synthetic phycosphere.</title>
        <authorList>
            <person name="Fu H."/>
            <person name="Moran M.A."/>
        </authorList>
    </citation>
    <scope>NUCLEOTIDE SEQUENCE [LARGE SCALE GENOMIC DNA]</scope>
    <source>
        <strain evidence="10 11">HF1</strain>
    </source>
</reference>
<comment type="subcellular location">
    <subcellularLocation>
        <location evidence="1">Cell membrane</location>
        <topology evidence="1">Multi-pass membrane protein</topology>
    </subcellularLocation>
</comment>
<dbReference type="PROSITE" id="PS00211">
    <property type="entry name" value="ABC_TRANSPORTER_1"/>
    <property type="match status" value="1"/>
</dbReference>
<feature type="domain" description="ABC transporter" evidence="8">
    <location>
        <begin position="357"/>
        <end position="596"/>
    </location>
</feature>
<dbReference type="PROSITE" id="PS50929">
    <property type="entry name" value="ABC_TM1F"/>
    <property type="match status" value="1"/>
</dbReference>
<dbReference type="InterPro" id="IPR036640">
    <property type="entry name" value="ABC1_TM_sf"/>
</dbReference>
<dbReference type="Gene3D" id="1.20.1560.10">
    <property type="entry name" value="ABC transporter type 1, transmembrane domain"/>
    <property type="match status" value="1"/>
</dbReference>
<evidence type="ECO:0000256" key="3">
    <source>
        <dbReference type="ARBA" id="ARBA00022741"/>
    </source>
</evidence>
<feature type="transmembrane region" description="Helical" evidence="7">
    <location>
        <begin position="78"/>
        <end position="99"/>
    </location>
</feature>
<keyword evidence="5 7" id="KW-1133">Transmembrane helix</keyword>
<sequence>MKLVDLIRPFRRVDTPPPNTLWPFIWWCLSGSWPALTIAAIACMLAGSLEVVTAYLLGAVLDATSGTAEGFWQDQWPLAVVFIVFYIVLRPIIFGVSALSNSIIVQPNVGPQILSRLHRWTMGHSVRFFDEDFAGRLTQKQMQVSNSVTELTSEFLNTICFAIASVVGALILVLGVDIWMAVGLLAWFVAYVLMISWFIPRVRLRAKARANARAAITGQVVDTFTNIRTVKLFAHDDFEDAVALDAMNEFRNRAVEFGRVAVAFRLALMTIAGVVPIMLIGGTVYMWTLGSATAGDIAATGAIALRLSHMTGWVSFTLMGMYGHLGEAEDGMKTLTPAHDLTDDIDAAELVVPRGEINFDDVTFAYGERNGGVRDIALTIQPSQKVGIVGASGAGKSTLVSLLLRLYDTEQGRVLIDGQNISNVTQVSLRRHIGMVTQDTSMFNRSAMDNIRYGRPDATDAEVMEAARKAEAHTFIPDLRDAKGRTGYDAFLGERGVKLSGGQRQRIAIARTILKDAPILVLDEATSALDSEVEAAIQESLDQVMEGKTVLAIAHRLSTIARMDRIIVMEGGRIVEDGTHDDLLAQGGIYARYWARQSGGFIGTDD</sequence>
<keyword evidence="11" id="KW-1185">Reference proteome</keyword>
<feature type="domain" description="ABC transmembrane type-1" evidence="9">
    <location>
        <begin position="38"/>
        <end position="323"/>
    </location>
</feature>
<evidence type="ECO:0000256" key="4">
    <source>
        <dbReference type="ARBA" id="ARBA00022840"/>
    </source>
</evidence>
<dbReference type="InterPro" id="IPR027417">
    <property type="entry name" value="P-loop_NTPase"/>
</dbReference>
<dbReference type="SUPFAM" id="SSF90123">
    <property type="entry name" value="ABC transporter transmembrane region"/>
    <property type="match status" value="1"/>
</dbReference>
<evidence type="ECO:0000259" key="8">
    <source>
        <dbReference type="PROSITE" id="PS50893"/>
    </source>
</evidence>
<dbReference type="Proteomes" id="UP000709466">
    <property type="component" value="Unassembled WGS sequence"/>
</dbReference>
<evidence type="ECO:0000256" key="1">
    <source>
        <dbReference type="ARBA" id="ARBA00004651"/>
    </source>
</evidence>
<evidence type="ECO:0000256" key="7">
    <source>
        <dbReference type="SAM" id="Phobius"/>
    </source>
</evidence>
<dbReference type="EMBL" id="JAATOP010000002">
    <property type="protein sequence ID" value="NIY71465.1"/>
    <property type="molecule type" value="Genomic_DNA"/>
</dbReference>
<gene>
    <name evidence="10" type="ORF">HCZ30_03335</name>
</gene>
<dbReference type="RefSeq" id="WP_167636357.1">
    <property type="nucleotide sequence ID" value="NZ_JAATOP010000002.1"/>
</dbReference>
<dbReference type="InterPro" id="IPR011527">
    <property type="entry name" value="ABC1_TM_dom"/>
</dbReference>
<feature type="transmembrane region" description="Helical" evidence="7">
    <location>
        <begin position="178"/>
        <end position="199"/>
    </location>
</feature>
<dbReference type="SMART" id="SM00382">
    <property type="entry name" value="AAA"/>
    <property type="match status" value="1"/>
</dbReference>
<evidence type="ECO:0000256" key="6">
    <source>
        <dbReference type="ARBA" id="ARBA00023136"/>
    </source>
</evidence>
<protein>
    <submittedName>
        <fullName evidence="10">ABC transporter ATP-binding protein</fullName>
    </submittedName>
</protein>
<evidence type="ECO:0000259" key="9">
    <source>
        <dbReference type="PROSITE" id="PS50929"/>
    </source>
</evidence>
<proteinExistence type="predicted"/>